<evidence type="ECO:0000256" key="1">
    <source>
        <dbReference type="ARBA" id="ARBA00004141"/>
    </source>
</evidence>
<dbReference type="InterPro" id="IPR036291">
    <property type="entry name" value="NAD(P)-bd_dom_sf"/>
</dbReference>
<dbReference type="Pfam" id="PF13727">
    <property type="entry name" value="CoA_binding_3"/>
    <property type="match status" value="1"/>
</dbReference>
<dbReference type="Gene3D" id="3.40.50.720">
    <property type="entry name" value="NAD(P)-binding Rossmann-like Domain"/>
    <property type="match status" value="1"/>
</dbReference>
<evidence type="ECO:0000313" key="10">
    <source>
        <dbReference type="Proteomes" id="UP000029223"/>
    </source>
</evidence>
<evidence type="ECO:0000256" key="5">
    <source>
        <dbReference type="ARBA" id="ARBA00022989"/>
    </source>
</evidence>
<dbReference type="NCBIfam" id="TIGR03025">
    <property type="entry name" value="EPS_sugtrans"/>
    <property type="match status" value="1"/>
</dbReference>
<evidence type="ECO:0000256" key="6">
    <source>
        <dbReference type="ARBA" id="ARBA00023136"/>
    </source>
</evidence>
<evidence type="ECO:0000256" key="2">
    <source>
        <dbReference type="ARBA" id="ARBA00006464"/>
    </source>
</evidence>
<evidence type="ECO:0000256" key="4">
    <source>
        <dbReference type="ARBA" id="ARBA00022692"/>
    </source>
</evidence>
<organism evidence="9 10">
    <name type="scientific">Vibrio variabilis</name>
    <dbReference type="NCBI Taxonomy" id="990271"/>
    <lineage>
        <taxon>Bacteria</taxon>
        <taxon>Pseudomonadati</taxon>
        <taxon>Pseudomonadota</taxon>
        <taxon>Gammaproteobacteria</taxon>
        <taxon>Vibrionales</taxon>
        <taxon>Vibrionaceae</taxon>
        <taxon>Vibrio</taxon>
    </lineage>
</organism>
<dbReference type="Proteomes" id="UP000029223">
    <property type="component" value="Unassembled WGS sequence"/>
</dbReference>
<dbReference type="InterPro" id="IPR017475">
    <property type="entry name" value="EPS_sugar_tfrase"/>
</dbReference>
<feature type="transmembrane region" description="Helical" evidence="7">
    <location>
        <begin position="21"/>
        <end position="39"/>
    </location>
</feature>
<keyword evidence="4 7" id="KW-0812">Transmembrane</keyword>
<reference evidence="10" key="1">
    <citation type="submission" date="2014-09" db="EMBL/GenBank/DDBJ databases">
        <title>Vibrio variabilis JCM 19239. (C206) whole genome shotgun sequence.</title>
        <authorList>
            <person name="Sawabe T."/>
            <person name="Meirelles P."/>
            <person name="Nakanishi M."/>
            <person name="Sayaka M."/>
            <person name="Hattori M."/>
            <person name="Ohkuma M."/>
        </authorList>
    </citation>
    <scope>NUCLEOTIDE SEQUENCE [LARGE SCALE GENOMIC DNA]</scope>
    <source>
        <strain evidence="10">JCM 19239</strain>
    </source>
</reference>
<proteinExistence type="inferred from homology"/>
<keyword evidence="6 7" id="KW-0472">Membrane</keyword>
<keyword evidence="3" id="KW-0808">Transferase</keyword>
<feature type="transmembrane region" description="Helical" evidence="7">
    <location>
        <begin position="45"/>
        <end position="61"/>
    </location>
</feature>
<evidence type="ECO:0000256" key="3">
    <source>
        <dbReference type="ARBA" id="ARBA00022679"/>
    </source>
</evidence>
<comment type="caution">
    <text evidence="9">The sequence shown here is derived from an EMBL/GenBank/DDBJ whole genome shotgun (WGS) entry which is preliminary data.</text>
</comment>
<feature type="transmembrane region" description="Helical" evidence="7">
    <location>
        <begin position="82"/>
        <end position="105"/>
    </location>
</feature>
<accession>A0ABQ0J7S6</accession>
<name>A0ABQ0J7S6_9VIBR</name>
<protein>
    <submittedName>
        <fullName evidence="9">Exopolysaccharide production protein Pss</fullName>
    </submittedName>
</protein>
<comment type="similarity">
    <text evidence="2">Belongs to the bacterial sugar transferase family.</text>
</comment>
<dbReference type="PANTHER" id="PTHR30576">
    <property type="entry name" value="COLANIC BIOSYNTHESIS UDP-GLUCOSE LIPID CARRIER TRANSFERASE"/>
    <property type="match status" value="1"/>
</dbReference>
<feature type="transmembrane region" description="Helical" evidence="7">
    <location>
        <begin position="280"/>
        <end position="304"/>
    </location>
</feature>
<evidence type="ECO:0000313" key="9">
    <source>
        <dbReference type="EMBL" id="GAL24260.1"/>
    </source>
</evidence>
<keyword evidence="5 7" id="KW-1133">Transmembrane helix</keyword>
<comment type="subcellular location">
    <subcellularLocation>
        <location evidence="1">Membrane</location>
        <topology evidence="1">Multi-pass membrane protein</topology>
    </subcellularLocation>
</comment>
<gene>
    <name evidence="9" type="ORF">JCM19239_3963</name>
</gene>
<dbReference type="InterPro" id="IPR003362">
    <property type="entry name" value="Bact_transf"/>
</dbReference>
<dbReference type="PANTHER" id="PTHR30576:SF21">
    <property type="entry name" value="UDP-GLUCOSE:UNDECAPRENYL-PHOSPHATE GLUCOSE-1-PHOSPHATE TRANSFERASE"/>
    <property type="match status" value="1"/>
</dbReference>
<keyword evidence="10" id="KW-1185">Reference proteome</keyword>
<evidence type="ECO:0000259" key="8">
    <source>
        <dbReference type="Pfam" id="PF02397"/>
    </source>
</evidence>
<sequence length="380" mass="42386">MTNSKGVLQSRQTTVAMLNRACDAVVIFVCSMMASYFSVGYIGEVTYLTSLLAMVTFYIICEAQHFYVSWRTTPFQMEASRLLINWTFAFFLSLGFESIAGFNLIDGQLQLLFWYSSIALTLVAYRFVVKSALRLAREQGYNTRKIAIVGAGRFGQDVAQRINASPWMGYDIIGFFDTDNYVNDTHEVKPAKVLGNLQDLIERAQEGDFDKIYIALPFAKQKEVAEVIDGLTDSSCTVCYLPDVFTFELLHARADNLGGLPVISIYSSPMDGSNAILKRAFDLVCASIILCLISVPMLLIAIAVKITSPGPVFFKQKRYGMDGKPIEVWKFRSMTVMEDGDVVTQARKGDARLTPIGGFIRRTSLDELPQFINVLQALCP</sequence>
<feature type="domain" description="Bacterial sugar transferase" evidence="8">
    <location>
        <begin position="278"/>
        <end position="376"/>
    </location>
</feature>
<dbReference type="SUPFAM" id="SSF51735">
    <property type="entry name" value="NAD(P)-binding Rossmann-fold domains"/>
    <property type="match status" value="1"/>
</dbReference>
<feature type="transmembrane region" description="Helical" evidence="7">
    <location>
        <begin position="111"/>
        <end position="129"/>
    </location>
</feature>
<evidence type="ECO:0000256" key="7">
    <source>
        <dbReference type="SAM" id="Phobius"/>
    </source>
</evidence>
<dbReference type="Pfam" id="PF02397">
    <property type="entry name" value="Bac_transf"/>
    <property type="match status" value="1"/>
</dbReference>
<dbReference type="EMBL" id="BBMS01000003">
    <property type="protein sequence ID" value="GAL24260.1"/>
    <property type="molecule type" value="Genomic_DNA"/>
</dbReference>